<comment type="caution">
    <text evidence="2">The sequence shown here is derived from an EMBL/GenBank/DDBJ whole genome shotgun (WGS) entry which is preliminary data.</text>
</comment>
<dbReference type="EMBL" id="CAJNOI010000021">
    <property type="protein sequence ID" value="CAF0837741.1"/>
    <property type="molecule type" value="Genomic_DNA"/>
</dbReference>
<feature type="transmembrane region" description="Helical" evidence="1">
    <location>
        <begin position="21"/>
        <end position="43"/>
    </location>
</feature>
<evidence type="ECO:0000256" key="1">
    <source>
        <dbReference type="SAM" id="Phobius"/>
    </source>
</evidence>
<dbReference type="AlphaFoldDB" id="A0A813VB89"/>
<dbReference type="SUPFAM" id="SSF141571">
    <property type="entry name" value="Pentapeptide repeat-like"/>
    <property type="match status" value="1"/>
</dbReference>
<dbReference type="InterPro" id="IPR001646">
    <property type="entry name" value="5peptide_repeat"/>
</dbReference>
<accession>A0A813VB89</accession>
<evidence type="ECO:0008006" key="6">
    <source>
        <dbReference type="Google" id="ProtNLM"/>
    </source>
</evidence>
<dbReference type="Gene3D" id="2.60.120.260">
    <property type="entry name" value="Galactose-binding domain-like"/>
    <property type="match status" value="1"/>
</dbReference>
<dbReference type="InterPro" id="IPR051082">
    <property type="entry name" value="Pentapeptide-BTB/POZ_domain"/>
</dbReference>
<gene>
    <name evidence="2" type="ORF">BJG266_LOCUS7141</name>
    <name evidence="3" type="ORF">QVE165_LOCUS11810</name>
</gene>
<reference evidence="2" key="1">
    <citation type="submission" date="2021-02" db="EMBL/GenBank/DDBJ databases">
        <authorList>
            <person name="Nowell W R."/>
        </authorList>
    </citation>
    <scope>NUCLEOTIDE SEQUENCE</scope>
</reference>
<keyword evidence="1" id="KW-1133">Transmembrane helix</keyword>
<dbReference type="Proteomes" id="UP000663877">
    <property type="component" value="Unassembled WGS sequence"/>
</dbReference>
<organism evidence="2 5">
    <name type="scientific">Adineta steineri</name>
    <dbReference type="NCBI Taxonomy" id="433720"/>
    <lineage>
        <taxon>Eukaryota</taxon>
        <taxon>Metazoa</taxon>
        <taxon>Spiralia</taxon>
        <taxon>Gnathifera</taxon>
        <taxon>Rotifera</taxon>
        <taxon>Eurotatoria</taxon>
        <taxon>Bdelloidea</taxon>
        <taxon>Adinetida</taxon>
        <taxon>Adinetidae</taxon>
        <taxon>Adineta</taxon>
    </lineage>
</organism>
<proteinExistence type="predicted"/>
<dbReference type="PANTHER" id="PTHR14136">
    <property type="entry name" value="BTB_POZ DOMAIN-CONTAINING PROTEIN KCTD9"/>
    <property type="match status" value="1"/>
</dbReference>
<evidence type="ECO:0000313" key="2">
    <source>
        <dbReference type="EMBL" id="CAF0837741.1"/>
    </source>
</evidence>
<dbReference type="Proteomes" id="UP000663832">
    <property type="component" value="Unassembled WGS sequence"/>
</dbReference>
<dbReference type="OrthoDB" id="9989223at2759"/>
<dbReference type="Gene3D" id="2.160.20.80">
    <property type="entry name" value="E3 ubiquitin-protein ligase SopA"/>
    <property type="match status" value="1"/>
</dbReference>
<protein>
    <recommendedName>
        <fullName evidence="6">Pentapeptide repeat-containing protein</fullName>
    </recommendedName>
</protein>
<sequence>MEEKVMIKENSQTTRCKTEKFLQIISAIIIPLVIAIATIVITVQQNRYNQATRENDLDIAQKQREQDLLIANQTREQDRELNTRQRQQEQNLADQQRQETLLDNYIRDTSQLILSLNFTYTYEIREYIFRPQALAVLRQLDAKRKTNVILFLLESGLLSSGEDPISLVGANLDGLILDIEEDTAFHPYLFDLALSYTSLVNASFNNRQLRYADFRYTQMRGVSFEGTTLLSADFYAANLRNAKFSNANLRGADFSSTDLTGCDLSDKQLYNEILTLDDAILPDGKTLGKAPNIIINGDAELGSISGWNLENRNNITAAKYKNQTNQAYGKWYFQVNGNTTQLNMWQRIDVSSYANMVRYGGIQIVLSMEASPSDSTCKMYVKTFDSHNTELQNEIQILTKFEVEGDFLYTSGVLPCRRDTKLIDIAIQTFGAKIIDNIHVSLKHSGYSIG</sequence>
<dbReference type="PANTHER" id="PTHR14136:SF17">
    <property type="entry name" value="BTB_POZ DOMAIN-CONTAINING PROTEIN KCTD9"/>
    <property type="match status" value="1"/>
</dbReference>
<dbReference type="EMBL" id="CAJNOM010000057">
    <property type="protein sequence ID" value="CAF0943725.1"/>
    <property type="molecule type" value="Genomic_DNA"/>
</dbReference>
<evidence type="ECO:0000313" key="3">
    <source>
        <dbReference type="EMBL" id="CAF0943725.1"/>
    </source>
</evidence>
<keyword evidence="4" id="KW-1185">Reference proteome</keyword>
<evidence type="ECO:0000313" key="5">
    <source>
        <dbReference type="Proteomes" id="UP000663877"/>
    </source>
</evidence>
<dbReference type="Pfam" id="PF00805">
    <property type="entry name" value="Pentapeptide"/>
    <property type="match status" value="2"/>
</dbReference>
<name>A0A813VB89_9BILA</name>
<evidence type="ECO:0000313" key="4">
    <source>
        <dbReference type="Proteomes" id="UP000663832"/>
    </source>
</evidence>
<keyword evidence="1" id="KW-0812">Transmembrane</keyword>
<keyword evidence="1" id="KW-0472">Membrane</keyword>